<evidence type="ECO:0000256" key="1">
    <source>
        <dbReference type="SAM" id="MobiDB-lite"/>
    </source>
</evidence>
<name>A0A1A8G4S7_9TELE</name>
<sequence>MRYSVSACAGACGGLLRTGSDPGISSPAPLRIKNTARSPAGADSGMLRPGSDP</sequence>
<reference evidence="2" key="2">
    <citation type="submission" date="2016-06" db="EMBL/GenBank/DDBJ databases">
        <title>The genome of a short-lived fish provides insights into sex chromosome evolution and the genetic control of aging.</title>
        <authorList>
            <person name="Reichwald K."/>
            <person name="Felder M."/>
            <person name="Petzold A."/>
            <person name="Koch P."/>
            <person name="Groth M."/>
            <person name="Platzer M."/>
        </authorList>
    </citation>
    <scope>NUCLEOTIDE SEQUENCE</scope>
    <source>
        <tissue evidence="2">Brain</tissue>
    </source>
</reference>
<dbReference type="AlphaFoldDB" id="A0A1A8G4S7"/>
<reference evidence="2" key="1">
    <citation type="submission" date="2016-05" db="EMBL/GenBank/DDBJ databases">
        <authorList>
            <person name="Lavstsen T."/>
            <person name="Jespersen J.S."/>
        </authorList>
    </citation>
    <scope>NUCLEOTIDE SEQUENCE</scope>
    <source>
        <tissue evidence="2">Brain</tissue>
    </source>
</reference>
<feature type="region of interest" description="Disordered" evidence="1">
    <location>
        <begin position="17"/>
        <end position="53"/>
    </location>
</feature>
<gene>
    <name evidence="2" type="primary">Nfu_g_1_017461</name>
</gene>
<evidence type="ECO:0000313" key="2">
    <source>
        <dbReference type="EMBL" id="SBQ66207.1"/>
    </source>
</evidence>
<feature type="non-terminal residue" evidence="2">
    <location>
        <position position="53"/>
    </location>
</feature>
<proteinExistence type="predicted"/>
<organism evidence="2">
    <name type="scientific">Nothobranchius korthausae</name>
    <dbReference type="NCBI Taxonomy" id="1143690"/>
    <lineage>
        <taxon>Eukaryota</taxon>
        <taxon>Metazoa</taxon>
        <taxon>Chordata</taxon>
        <taxon>Craniata</taxon>
        <taxon>Vertebrata</taxon>
        <taxon>Euteleostomi</taxon>
        <taxon>Actinopterygii</taxon>
        <taxon>Neopterygii</taxon>
        <taxon>Teleostei</taxon>
        <taxon>Neoteleostei</taxon>
        <taxon>Acanthomorphata</taxon>
        <taxon>Ovalentaria</taxon>
        <taxon>Atherinomorphae</taxon>
        <taxon>Cyprinodontiformes</taxon>
        <taxon>Nothobranchiidae</taxon>
        <taxon>Nothobranchius</taxon>
    </lineage>
</organism>
<dbReference type="EMBL" id="HAEB01019680">
    <property type="protein sequence ID" value="SBQ66207.1"/>
    <property type="molecule type" value="Transcribed_RNA"/>
</dbReference>
<protein>
    <submittedName>
        <fullName evidence="2">Uncharacterized protein</fullName>
    </submittedName>
</protein>
<accession>A0A1A8G4S7</accession>